<dbReference type="GO" id="GO:0005829">
    <property type="term" value="C:cytosol"/>
    <property type="evidence" value="ECO:0007669"/>
    <property type="project" value="TreeGrafter"/>
</dbReference>
<sequence length="114" mass="12837">MTLSTMPEGSICSAEDLKDAGNAAVKEGNWEEALNQYTSALQLAPEPELRATIYRNRALVRLKMDDAEGCESDATNGKYSRISLIKRKHLFLDENLFLTVAVRCLAIYYIYIPF</sequence>
<keyword evidence="3" id="KW-0677">Repeat</keyword>
<dbReference type="PROSITE" id="PS50005">
    <property type="entry name" value="TPR"/>
    <property type="match status" value="1"/>
</dbReference>
<evidence type="ECO:0000313" key="6">
    <source>
        <dbReference type="EMBL" id="VDK32454.1"/>
    </source>
</evidence>
<keyword evidence="4 5" id="KW-0802">TPR repeat</keyword>
<dbReference type="InterPro" id="IPR011990">
    <property type="entry name" value="TPR-like_helical_dom_sf"/>
</dbReference>
<comment type="subcellular location">
    <subcellularLocation>
        <location evidence="1">Cytoplasm</location>
    </subcellularLocation>
</comment>
<evidence type="ECO:0000313" key="7">
    <source>
        <dbReference type="Proteomes" id="UP000267096"/>
    </source>
</evidence>
<gene>
    <name evidence="6" type="ORF">ASIM_LOCUS8512</name>
</gene>
<dbReference type="GO" id="GO:0006626">
    <property type="term" value="P:protein targeting to mitochondrion"/>
    <property type="evidence" value="ECO:0007669"/>
    <property type="project" value="TreeGrafter"/>
</dbReference>
<proteinExistence type="predicted"/>
<feature type="repeat" description="TPR" evidence="5">
    <location>
        <begin position="14"/>
        <end position="47"/>
    </location>
</feature>
<keyword evidence="2" id="KW-0963">Cytoplasm</keyword>
<reference evidence="8" key="1">
    <citation type="submission" date="2017-02" db="UniProtKB">
        <authorList>
            <consortium name="WormBaseParasite"/>
        </authorList>
    </citation>
    <scope>IDENTIFICATION</scope>
</reference>
<dbReference type="GO" id="GO:0031072">
    <property type="term" value="F:heat shock protein binding"/>
    <property type="evidence" value="ECO:0007669"/>
    <property type="project" value="TreeGrafter"/>
</dbReference>
<accession>A0A0M3JM71</accession>
<dbReference type="SUPFAM" id="SSF48452">
    <property type="entry name" value="TPR-like"/>
    <property type="match status" value="1"/>
</dbReference>
<dbReference type="InterPro" id="IPR051982">
    <property type="entry name" value="CiliaryAsmbly_MitoImport"/>
</dbReference>
<evidence type="ECO:0000256" key="5">
    <source>
        <dbReference type="PROSITE-ProRule" id="PRU00339"/>
    </source>
</evidence>
<evidence type="ECO:0000256" key="2">
    <source>
        <dbReference type="ARBA" id="ARBA00022490"/>
    </source>
</evidence>
<dbReference type="Proteomes" id="UP000267096">
    <property type="component" value="Unassembled WGS sequence"/>
</dbReference>
<dbReference type="InterPro" id="IPR019734">
    <property type="entry name" value="TPR_rpt"/>
</dbReference>
<evidence type="ECO:0000256" key="1">
    <source>
        <dbReference type="ARBA" id="ARBA00004496"/>
    </source>
</evidence>
<keyword evidence="7" id="KW-1185">Reference proteome</keyword>
<dbReference type="AlphaFoldDB" id="A0A0M3JM71"/>
<protein>
    <submittedName>
        <fullName evidence="8">Protein unc-45 homolog B (inferred by orthology to a human protein)</fullName>
    </submittedName>
</protein>
<dbReference type="EMBL" id="UYRR01023315">
    <property type="protein sequence ID" value="VDK32454.1"/>
    <property type="molecule type" value="Genomic_DNA"/>
</dbReference>
<dbReference type="Pfam" id="PF07719">
    <property type="entry name" value="TPR_2"/>
    <property type="match status" value="1"/>
</dbReference>
<dbReference type="WBParaSite" id="ASIM_0000875301-mRNA-1">
    <property type="protein sequence ID" value="ASIM_0000875301-mRNA-1"/>
    <property type="gene ID" value="ASIM_0000875301"/>
</dbReference>
<evidence type="ECO:0000313" key="8">
    <source>
        <dbReference type="WBParaSite" id="ASIM_0000875301-mRNA-1"/>
    </source>
</evidence>
<evidence type="ECO:0000256" key="4">
    <source>
        <dbReference type="ARBA" id="ARBA00022803"/>
    </source>
</evidence>
<dbReference type="PANTHER" id="PTHR45984:SF1">
    <property type="entry name" value="SPAG1 AXONEMAL DYNEIN ASSEMBLY FACTOR"/>
    <property type="match status" value="1"/>
</dbReference>
<dbReference type="OrthoDB" id="199930at2759"/>
<dbReference type="PANTHER" id="PTHR45984">
    <property type="entry name" value="RNA (RNA) POLYMERASE II ASSOCIATED PROTEIN HOMOLOG"/>
    <property type="match status" value="1"/>
</dbReference>
<organism evidence="8">
    <name type="scientific">Anisakis simplex</name>
    <name type="common">Herring worm</name>
    <dbReference type="NCBI Taxonomy" id="6269"/>
    <lineage>
        <taxon>Eukaryota</taxon>
        <taxon>Metazoa</taxon>
        <taxon>Ecdysozoa</taxon>
        <taxon>Nematoda</taxon>
        <taxon>Chromadorea</taxon>
        <taxon>Rhabditida</taxon>
        <taxon>Spirurina</taxon>
        <taxon>Ascaridomorpha</taxon>
        <taxon>Ascaridoidea</taxon>
        <taxon>Anisakidae</taxon>
        <taxon>Anisakis</taxon>
        <taxon>Anisakis simplex complex</taxon>
    </lineage>
</organism>
<dbReference type="Gene3D" id="1.25.40.10">
    <property type="entry name" value="Tetratricopeptide repeat domain"/>
    <property type="match status" value="1"/>
</dbReference>
<reference evidence="6 7" key="2">
    <citation type="submission" date="2018-11" db="EMBL/GenBank/DDBJ databases">
        <authorList>
            <consortium name="Pathogen Informatics"/>
        </authorList>
    </citation>
    <scope>NUCLEOTIDE SEQUENCE [LARGE SCALE GENOMIC DNA]</scope>
</reference>
<name>A0A0M3JM71_ANISI</name>
<dbReference type="InterPro" id="IPR013105">
    <property type="entry name" value="TPR_2"/>
</dbReference>
<dbReference type="SMART" id="SM00028">
    <property type="entry name" value="TPR"/>
    <property type="match status" value="1"/>
</dbReference>
<evidence type="ECO:0000256" key="3">
    <source>
        <dbReference type="ARBA" id="ARBA00022737"/>
    </source>
</evidence>
<dbReference type="GO" id="GO:0005739">
    <property type="term" value="C:mitochondrion"/>
    <property type="evidence" value="ECO:0007669"/>
    <property type="project" value="TreeGrafter"/>
</dbReference>